<evidence type="ECO:0000256" key="1">
    <source>
        <dbReference type="ARBA" id="ARBA00008520"/>
    </source>
</evidence>
<dbReference type="AlphaFoldDB" id="A0A1W6LHL7"/>
<dbReference type="PROSITE" id="PS01037">
    <property type="entry name" value="SBP_BACTERIAL_1"/>
    <property type="match status" value="1"/>
</dbReference>
<protein>
    <recommendedName>
        <fullName evidence="5 6">Maltodextrin-binding protein</fullName>
    </recommendedName>
</protein>
<dbReference type="SUPFAM" id="SSF53850">
    <property type="entry name" value="Periplasmic binding protein-like II"/>
    <property type="match status" value="1"/>
</dbReference>
<keyword evidence="4" id="KW-0732">Signal</keyword>
<evidence type="ECO:0000256" key="6">
    <source>
        <dbReference type="RuleBase" id="RU365005"/>
    </source>
</evidence>
<evidence type="ECO:0000313" key="9">
    <source>
        <dbReference type="Proteomes" id="UP000193427"/>
    </source>
</evidence>
<keyword evidence="9" id="KW-1185">Reference proteome</keyword>
<gene>
    <name evidence="8" type="primary">malE</name>
    <name evidence="8" type="ORF">A4W93_04120</name>
</gene>
<name>A0A1W6LHL7_9BURK</name>
<dbReference type="GO" id="GO:1901982">
    <property type="term" value="F:maltose binding"/>
    <property type="evidence" value="ECO:0007669"/>
    <property type="project" value="TreeGrafter"/>
</dbReference>
<dbReference type="InterPro" id="IPR006059">
    <property type="entry name" value="SBP"/>
</dbReference>
<evidence type="ECO:0000256" key="2">
    <source>
        <dbReference type="ARBA" id="ARBA00022448"/>
    </source>
</evidence>
<comment type="similarity">
    <text evidence="1 6">Belongs to the bacterial solute-binding protein 1 family.</text>
</comment>
<dbReference type="InterPro" id="IPR006061">
    <property type="entry name" value="SBP_1_CS"/>
</dbReference>
<dbReference type="GO" id="GO:0015144">
    <property type="term" value="F:carbohydrate transmembrane transporter activity"/>
    <property type="evidence" value="ECO:0007669"/>
    <property type="project" value="InterPro"/>
</dbReference>
<dbReference type="Pfam" id="PF01547">
    <property type="entry name" value="SBP_bac_1"/>
    <property type="match status" value="1"/>
</dbReference>
<sequence>MTIWINNDKGYKGLQKVAEAYTRQTGTKVRVMPFNGSTGRFEDVSGPKAPGDNESHSTDAPAGFEAAMKAGKGPDIWIWPHDRLGGWVKAGWLEPVVPGTEFRRDVVQIAWDAFTLGGQVWAYPIAVESVALIYNKDLVPNPPKTFEEIIPLNNKLKVKGQRAIGWETASPYFTWPMLSAGGGYVFQRKIDGSYDATDTGIAHPGAVAGGNMLQQLIKGGAIPEGGMTYQEAEEGMKSGKQAMWITGPWAWESLSKAKINYGVAMLPTVAGKAPKPFVGVLGAMITHNSPNKAAANDFLKNHLLKREGLAAMNADKPIGVPASKAMFWTMYSDEKIRTSMDTIYNGRPMPNNPEMTLFWKHFSTALYDINTGDKTSKEALDQAAASIRGALPAAPKAPAKVARK</sequence>
<dbReference type="Proteomes" id="UP000193427">
    <property type="component" value="Chromosome"/>
</dbReference>
<evidence type="ECO:0000313" key="8">
    <source>
        <dbReference type="EMBL" id="ARN23718.1"/>
    </source>
</evidence>
<feature type="region of interest" description="Disordered" evidence="7">
    <location>
        <begin position="35"/>
        <end position="60"/>
    </location>
</feature>
<dbReference type="EMBL" id="CP015118">
    <property type="protein sequence ID" value="ARN23718.1"/>
    <property type="molecule type" value="Genomic_DNA"/>
</dbReference>
<dbReference type="KEGG" id="rgu:A4W93_04120"/>
<evidence type="ECO:0000256" key="4">
    <source>
        <dbReference type="ARBA" id="ARBA00022729"/>
    </source>
</evidence>
<feature type="compositionally biased region" description="Basic and acidic residues" evidence="7">
    <location>
        <begin position="40"/>
        <end position="57"/>
    </location>
</feature>
<dbReference type="Gene3D" id="3.40.190.10">
    <property type="entry name" value="Periplasmic binding protein-like II"/>
    <property type="match status" value="2"/>
</dbReference>
<keyword evidence="2 6" id="KW-0813">Transport</keyword>
<comment type="function">
    <text evidence="6">Part of the ABC transporter complex MalEFGK involved in maltose/maltodextrin import. Binds maltose and higher maltodextrins.</text>
</comment>
<dbReference type="GO" id="GO:0055052">
    <property type="term" value="C:ATP-binding cassette (ABC) transporter complex, substrate-binding subunit-containing"/>
    <property type="evidence" value="ECO:0007669"/>
    <property type="project" value="TreeGrafter"/>
</dbReference>
<organism evidence="8 9">
    <name type="scientific">Piscinibacter gummiphilus</name>
    <dbReference type="NCBI Taxonomy" id="946333"/>
    <lineage>
        <taxon>Bacteria</taxon>
        <taxon>Pseudomonadati</taxon>
        <taxon>Pseudomonadota</taxon>
        <taxon>Betaproteobacteria</taxon>
        <taxon>Burkholderiales</taxon>
        <taxon>Sphaerotilaceae</taxon>
        <taxon>Piscinibacter</taxon>
    </lineage>
</organism>
<keyword evidence="6" id="KW-0574">Periplasm</keyword>
<keyword evidence="3 6" id="KW-0762">Sugar transport</keyword>
<dbReference type="InterPro" id="IPR006060">
    <property type="entry name" value="Maltose/Cyclodextrin-bd"/>
</dbReference>
<dbReference type="GO" id="GO:0042597">
    <property type="term" value="C:periplasmic space"/>
    <property type="evidence" value="ECO:0007669"/>
    <property type="project" value="UniProtKB-SubCell"/>
</dbReference>
<evidence type="ECO:0000256" key="7">
    <source>
        <dbReference type="SAM" id="MobiDB-lite"/>
    </source>
</evidence>
<reference evidence="8 9" key="1">
    <citation type="submission" date="2016-04" db="EMBL/GenBank/DDBJ databases">
        <title>Complete genome sequence of natural rubber-degrading, novel Gram-negative bacterium, Rhizobacter gummiphilus strain NS21.</title>
        <authorList>
            <person name="Tabata M."/>
            <person name="Kasai D."/>
            <person name="Fukuda M."/>
        </authorList>
    </citation>
    <scope>NUCLEOTIDE SEQUENCE [LARGE SCALE GENOMIC DNA]</scope>
    <source>
        <strain evidence="8 9">NS21</strain>
    </source>
</reference>
<proteinExistence type="inferred from homology"/>
<dbReference type="PANTHER" id="PTHR30061">
    <property type="entry name" value="MALTOSE-BINDING PERIPLASMIC PROTEIN"/>
    <property type="match status" value="1"/>
</dbReference>
<dbReference type="STRING" id="946333.A4W93_04120"/>
<comment type="subcellular location">
    <subcellularLocation>
        <location evidence="6">Periplasm</location>
    </subcellularLocation>
</comment>
<evidence type="ECO:0000256" key="5">
    <source>
        <dbReference type="ARBA" id="ARBA00030303"/>
    </source>
</evidence>
<dbReference type="PANTHER" id="PTHR30061:SF50">
    <property type="entry name" value="MALTOSE_MALTODEXTRIN-BINDING PERIPLASMIC PROTEIN"/>
    <property type="match status" value="1"/>
</dbReference>
<dbReference type="GO" id="GO:0015768">
    <property type="term" value="P:maltose transport"/>
    <property type="evidence" value="ECO:0007669"/>
    <property type="project" value="TreeGrafter"/>
</dbReference>
<evidence type="ECO:0000256" key="3">
    <source>
        <dbReference type="ARBA" id="ARBA00022597"/>
    </source>
</evidence>
<dbReference type="GO" id="GO:0042956">
    <property type="term" value="P:maltodextrin transmembrane transport"/>
    <property type="evidence" value="ECO:0007669"/>
    <property type="project" value="TreeGrafter"/>
</dbReference>
<accession>A0A1W6LHL7</accession>
<dbReference type="PRINTS" id="PR00181">
    <property type="entry name" value="MALTOSEBP"/>
</dbReference>
<dbReference type="NCBIfam" id="NF007011">
    <property type="entry name" value="PRK09474.1"/>
    <property type="match status" value="1"/>
</dbReference>